<keyword evidence="4" id="KW-1185">Reference proteome</keyword>
<accession>A0A840RPE1</accession>
<dbReference type="InterPro" id="IPR013830">
    <property type="entry name" value="SGNH_hydro"/>
</dbReference>
<keyword evidence="1" id="KW-0472">Membrane</keyword>
<sequence>MRIISWRCKKNIGCAHQPAARIPAWTDKVNTINKAARRHILLSGMLAVFGAGGALYGVDALAAANDHSASKSVLVLGDSLSAEYGLARGAGWVALLQKRLLAQKISLDVVNASISGETTSGGYARLPALLKQNPNIVIIELGANDALRGLQLKSTESNLRAMITAVQKTNAKVLLVGMRIPPNYGRDYSDKFFGLYSEVAKQSKVPVVPFLLEGVADKPQWFQADRIHPVAEAHPIMLNNVWQELQPLIKTMLSGSK</sequence>
<dbReference type="PANTHER" id="PTHR30383">
    <property type="entry name" value="THIOESTERASE 1/PROTEASE 1/LYSOPHOSPHOLIPASE L1"/>
    <property type="match status" value="1"/>
</dbReference>
<keyword evidence="3" id="KW-0378">Hydrolase</keyword>
<protein>
    <submittedName>
        <fullName evidence="3">Acyl-CoA thioesterase-1</fullName>
        <ecNumber evidence="3">3.1.1.5</ecNumber>
        <ecNumber evidence="3">3.1.2.-</ecNumber>
    </submittedName>
</protein>
<dbReference type="SUPFAM" id="SSF52266">
    <property type="entry name" value="SGNH hydrolase"/>
    <property type="match status" value="1"/>
</dbReference>
<reference evidence="3 4" key="1">
    <citation type="submission" date="2020-08" db="EMBL/GenBank/DDBJ databases">
        <title>Genomic Encyclopedia of Type Strains, Phase IV (KMG-IV): sequencing the most valuable type-strain genomes for metagenomic binning, comparative biology and taxonomic classification.</title>
        <authorList>
            <person name="Goeker M."/>
        </authorList>
    </citation>
    <scope>NUCLEOTIDE SEQUENCE [LARGE SCALE GENOMIC DNA]</scope>
    <source>
        <strain evidence="3 4">DSM 23240</strain>
    </source>
</reference>
<dbReference type="EC" id="3.1.1.5" evidence="3"/>
<dbReference type="GO" id="GO:0004622">
    <property type="term" value="F:phosphatidylcholine lysophospholipase activity"/>
    <property type="evidence" value="ECO:0007669"/>
    <property type="project" value="UniProtKB-EC"/>
</dbReference>
<organism evidence="3 4">
    <name type="scientific">Glaciimonas immobilis</name>
    <dbReference type="NCBI Taxonomy" id="728004"/>
    <lineage>
        <taxon>Bacteria</taxon>
        <taxon>Pseudomonadati</taxon>
        <taxon>Pseudomonadota</taxon>
        <taxon>Betaproteobacteria</taxon>
        <taxon>Burkholderiales</taxon>
        <taxon>Oxalobacteraceae</taxon>
        <taxon>Glaciimonas</taxon>
    </lineage>
</organism>
<dbReference type="InterPro" id="IPR036514">
    <property type="entry name" value="SGNH_hydro_sf"/>
</dbReference>
<comment type="caution">
    <text evidence="3">The sequence shown here is derived from an EMBL/GenBank/DDBJ whole genome shotgun (WGS) entry which is preliminary data.</text>
</comment>
<keyword evidence="1" id="KW-1133">Transmembrane helix</keyword>
<feature type="domain" description="SGNH hydrolase-type esterase" evidence="2">
    <location>
        <begin position="75"/>
        <end position="234"/>
    </location>
</feature>
<dbReference type="EC" id="3.1.2.-" evidence="3"/>
<feature type="transmembrane region" description="Helical" evidence="1">
    <location>
        <begin position="40"/>
        <end position="58"/>
    </location>
</feature>
<proteinExistence type="predicted"/>
<dbReference type="AlphaFoldDB" id="A0A840RPE1"/>
<name>A0A840RPE1_9BURK</name>
<dbReference type="Gene3D" id="3.40.50.1110">
    <property type="entry name" value="SGNH hydrolase"/>
    <property type="match status" value="1"/>
</dbReference>
<evidence type="ECO:0000313" key="3">
    <source>
        <dbReference type="EMBL" id="MBB5198379.1"/>
    </source>
</evidence>
<evidence type="ECO:0000259" key="2">
    <source>
        <dbReference type="Pfam" id="PF13472"/>
    </source>
</evidence>
<evidence type="ECO:0000256" key="1">
    <source>
        <dbReference type="SAM" id="Phobius"/>
    </source>
</evidence>
<dbReference type="CDD" id="cd01822">
    <property type="entry name" value="Lysophospholipase_L1_like"/>
    <property type="match status" value="1"/>
</dbReference>
<evidence type="ECO:0000313" key="4">
    <source>
        <dbReference type="Proteomes" id="UP000571084"/>
    </source>
</evidence>
<dbReference type="InterPro" id="IPR051532">
    <property type="entry name" value="Ester_Hydrolysis_Enzymes"/>
</dbReference>
<dbReference type="PANTHER" id="PTHR30383:SF24">
    <property type="entry name" value="THIOESTERASE 1_PROTEASE 1_LYSOPHOSPHOLIPASE L1"/>
    <property type="match status" value="1"/>
</dbReference>
<dbReference type="Pfam" id="PF13472">
    <property type="entry name" value="Lipase_GDSL_2"/>
    <property type="match status" value="1"/>
</dbReference>
<dbReference type="Proteomes" id="UP000571084">
    <property type="component" value="Unassembled WGS sequence"/>
</dbReference>
<keyword evidence="1" id="KW-0812">Transmembrane</keyword>
<gene>
    <name evidence="3" type="ORF">HNR39_000189</name>
</gene>
<dbReference type="EMBL" id="JACHHQ010000001">
    <property type="protein sequence ID" value="MBB5198379.1"/>
    <property type="molecule type" value="Genomic_DNA"/>
</dbReference>